<keyword evidence="2" id="KW-1185">Reference proteome</keyword>
<proteinExistence type="predicted"/>
<dbReference type="EMBL" id="FOCL01000003">
    <property type="protein sequence ID" value="SEN46838.1"/>
    <property type="molecule type" value="Genomic_DNA"/>
</dbReference>
<organism evidence="1 2">
    <name type="scientific">Mucilaginibacter gossypiicola</name>
    <dbReference type="NCBI Taxonomy" id="551995"/>
    <lineage>
        <taxon>Bacteria</taxon>
        <taxon>Pseudomonadati</taxon>
        <taxon>Bacteroidota</taxon>
        <taxon>Sphingobacteriia</taxon>
        <taxon>Sphingobacteriales</taxon>
        <taxon>Sphingobacteriaceae</taxon>
        <taxon>Mucilaginibacter</taxon>
    </lineage>
</organism>
<dbReference type="AlphaFoldDB" id="A0A1H8GU98"/>
<name>A0A1H8GU98_9SPHI</name>
<protein>
    <submittedName>
        <fullName evidence="1">Uncharacterized protein</fullName>
    </submittedName>
</protein>
<evidence type="ECO:0000313" key="2">
    <source>
        <dbReference type="Proteomes" id="UP000198942"/>
    </source>
</evidence>
<gene>
    <name evidence="1" type="ORF">SAMN05192574_103256</name>
</gene>
<reference evidence="2" key="1">
    <citation type="submission" date="2016-10" db="EMBL/GenBank/DDBJ databases">
        <authorList>
            <person name="Varghese N."/>
            <person name="Submissions S."/>
        </authorList>
    </citation>
    <scope>NUCLEOTIDE SEQUENCE [LARGE SCALE GENOMIC DNA]</scope>
    <source>
        <strain evidence="2">Gh-48</strain>
    </source>
</reference>
<accession>A0A1H8GU98</accession>
<dbReference type="Proteomes" id="UP000198942">
    <property type="component" value="Unassembled WGS sequence"/>
</dbReference>
<dbReference type="STRING" id="551995.SAMN05192574_103256"/>
<sequence>MPGTICIGLFCTQTIITDNIDSHLLLSSPLSEANQ</sequence>
<evidence type="ECO:0000313" key="1">
    <source>
        <dbReference type="EMBL" id="SEN46838.1"/>
    </source>
</evidence>